<proteinExistence type="predicted"/>
<feature type="transmembrane region" description="Helical" evidence="6">
    <location>
        <begin position="292"/>
        <end position="315"/>
    </location>
</feature>
<dbReference type="InterPro" id="IPR050189">
    <property type="entry name" value="MFS_Efflux_Transporters"/>
</dbReference>
<feature type="transmembrane region" description="Helical" evidence="6">
    <location>
        <begin position="132"/>
        <end position="153"/>
    </location>
</feature>
<evidence type="ECO:0000259" key="7">
    <source>
        <dbReference type="PROSITE" id="PS50850"/>
    </source>
</evidence>
<evidence type="ECO:0000256" key="3">
    <source>
        <dbReference type="ARBA" id="ARBA00022692"/>
    </source>
</evidence>
<feature type="transmembrane region" description="Helical" evidence="6">
    <location>
        <begin position="360"/>
        <end position="379"/>
    </location>
</feature>
<feature type="domain" description="Major facilitator superfamily (MFS) profile" evidence="7">
    <location>
        <begin position="4"/>
        <end position="383"/>
    </location>
</feature>
<dbReference type="GO" id="GO:0022857">
    <property type="term" value="F:transmembrane transporter activity"/>
    <property type="evidence" value="ECO:0007669"/>
    <property type="project" value="InterPro"/>
</dbReference>
<dbReference type="AlphaFoldDB" id="A0A6M6JK86"/>
<comment type="subcellular location">
    <subcellularLocation>
        <location evidence="1">Cell membrane</location>
        <topology evidence="1">Multi-pass membrane protein</topology>
    </subcellularLocation>
</comment>
<evidence type="ECO:0000313" key="9">
    <source>
        <dbReference type="Proteomes" id="UP000505377"/>
    </source>
</evidence>
<feature type="transmembrane region" description="Helical" evidence="6">
    <location>
        <begin position="44"/>
        <end position="63"/>
    </location>
</feature>
<keyword evidence="2" id="KW-1003">Cell membrane</keyword>
<feature type="transmembrane region" description="Helical" evidence="6">
    <location>
        <begin position="335"/>
        <end position="354"/>
    </location>
</feature>
<dbReference type="SUPFAM" id="SSF103473">
    <property type="entry name" value="MFS general substrate transporter"/>
    <property type="match status" value="1"/>
</dbReference>
<feature type="transmembrane region" description="Helical" evidence="6">
    <location>
        <begin position="159"/>
        <end position="179"/>
    </location>
</feature>
<gene>
    <name evidence="8" type="ORF">HOP40_23925</name>
</gene>
<dbReference type="InterPro" id="IPR020846">
    <property type="entry name" value="MFS_dom"/>
</dbReference>
<keyword evidence="5 6" id="KW-0472">Membrane</keyword>
<feature type="transmembrane region" description="Helical" evidence="6">
    <location>
        <begin position="102"/>
        <end position="120"/>
    </location>
</feature>
<accession>A0A6M6JK86</accession>
<dbReference type="CDD" id="cd17324">
    <property type="entry name" value="MFS_NepI_like"/>
    <property type="match status" value="1"/>
</dbReference>
<feature type="transmembrane region" description="Helical" evidence="6">
    <location>
        <begin position="70"/>
        <end position="96"/>
    </location>
</feature>
<dbReference type="Gene3D" id="1.20.1250.20">
    <property type="entry name" value="MFS general substrate transporter like domains"/>
    <property type="match status" value="2"/>
</dbReference>
<dbReference type="GO" id="GO:0005886">
    <property type="term" value="C:plasma membrane"/>
    <property type="evidence" value="ECO:0007669"/>
    <property type="project" value="UniProtKB-SubCell"/>
</dbReference>
<evidence type="ECO:0000256" key="5">
    <source>
        <dbReference type="ARBA" id="ARBA00023136"/>
    </source>
</evidence>
<reference evidence="8 9" key="1">
    <citation type="submission" date="2020-05" db="EMBL/GenBank/DDBJ databases">
        <authorList>
            <person name="Mo P."/>
        </authorList>
    </citation>
    <scope>NUCLEOTIDE SEQUENCE [LARGE SCALE GENOMIC DNA]</scope>
    <source>
        <strain evidence="8 9">Gen01</strain>
    </source>
</reference>
<feature type="transmembrane region" description="Helical" evidence="6">
    <location>
        <begin position="235"/>
        <end position="255"/>
    </location>
</feature>
<evidence type="ECO:0000256" key="4">
    <source>
        <dbReference type="ARBA" id="ARBA00022989"/>
    </source>
</evidence>
<dbReference type="Pfam" id="PF07690">
    <property type="entry name" value="MFS_1"/>
    <property type="match status" value="1"/>
</dbReference>
<keyword evidence="9" id="KW-1185">Reference proteome</keyword>
<evidence type="ECO:0000313" key="8">
    <source>
        <dbReference type="EMBL" id="QJY48458.1"/>
    </source>
</evidence>
<organism evidence="8 9">
    <name type="scientific">Pseudonocardia broussonetiae</name>
    <dbReference type="NCBI Taxonomy" id="2736640"/>
    <lineage>
        <taxon>Bacteria</taxon>
        <taxon>Bacillati</taxon>
        <taxon>Actinomycetota</taxon>
        <taxon>Actinomycetes</taxon>
        <taxon>Pseudonocardiales</taxon>
        <taxon>Pseudonocardiaceae</taxon>
        <taxon>Pseudonocardia</taxon>
    </lineage>
</organism>
<protein>
    <submittedName>
        <fullName evidence="8">MFS transporter</fullName>
    </submittedName>
</protein>
<dbReference type="InterPro" id="IPR011701">
    <property type="entry name" value="MFS"/>
</dbReference>
<dbReference type="RefSeq" id="WP_172162170.1">
    <property type="nucleotide sequence ID" value="NZ_CP053564.1"/>
</dbReference>
<sequence>MPIAIVVMALGTFAIGLTEFAVMGLLPRIVGDLSVSLPVGGNLVTAYAVGVVVGAPLLTAAAVRLRRRTALLLFMGLFAAGNALAAVAPTFGLLVVARFLSGLPHGAFFGVGALVAASLVPPGRRASAVASMVLGLTVANLVGVPAATALGGIAGWRLAFALITALALLCVTGMVLTLPRDAVTSRPSIGAEFAALRRPVVLLALSTVVVGGGGLFAFYTYIAPMMTDLTGFAPAAVPLLLAAFGLGMTVGTVAGGRLADRFDPRRVVVAMLAVQTVVLVVAVPALRSPVLAPVVVFAVGAAGLAIVPAVQSVVLDAAGEAPALASASIQSAFNLANAIGAAAGGLVLTAGLGLAAPPAAGALLAALGIVPAVAAIRYARRRRAAPVAVAP</sequence>
<feature type="transmembrane region" description="Helical" evidence="6">
    <location>
        <begin position="200"/>
        <end position="223"/>
    </location>
</feature>
<feature type="transmembrane region" description="Helical" evidence="6">
    <location>
        <begin position="267"/>
        <end position="286"/>
    </location>
</feature>
<name>A0A6M6JK86_9PSEU</name>
<dbReference type="PANTHER" id="PTHR43124:SF3">
    <property type="entry name" value="CHLORAMPHENICOL EFFLUX PUMP RV0191"/>
    <property type="match status" value="1"/>
</dbReference>
<dbReference type="EMBL" id="CP053564">
    <property type="protein sequence ID" value="QJY48458.1"/>
    <property type="molecule type" value="Genomic_DNA"/>
</dbReference>
<evidence type="ECO:0000256" key="2">
    <source>
        <dbReference type="ARBA" id="ARBA00022475"/>
    </source>
</evidence>
<evidence type="ECO:0000256" key="6">
    <source>
        <dbReference type="SAM" id="Phobius"/>
    </source>
</evidence>
<dbReference type="PANTHER" id="PTHR43124">
    <property type="entry name" value="PURINE EFFLUX PUMP PBUE"/>
    <property type="match status" value="1"/>
</dbReference>
<keyword evidence="4 6" id="KW-1133">Transmembrane helix</keyword>
<evidence type="ECO:0000256" key="1">
    <source>
        <dbReference type="ARBA" id="ARBA00004651"/>
    </source>
</evidence>
<dbReference type="Proteomes" id="UP000505377">
    <property type="component" value="Chromosome"/>
</dbReference>
<keyword evidence="3 6" id="KW-0812">Transmembrane</keyword>
<dbReference type="PROSITE" id="PS50850">
    <property type="entry name" value="MFS"/>
    <property type="match status" value="1"/>
</dbReference>
<dbReference type="InterPro" id="IPR036259">
    <property type="entry name" value="MFS_trans_sf"/>
</dbReference>
<dbReference type="KEGG" id="pbro:HOP40_23925"/>